<reference evidence="1 2" key="1">
    <citation type="submission" date="2014-04" db="EMBL/GenBank/DDBJ databases">
        <authorList>
            <consortium name="DOE Joint Genome Institute"/>
            <person name="Kuo A."/>
            <person name="Martino E."/>
            <person name="Perotto S."/>
            <person name="Kohler A."/>
            <person name="Nagy L.G."/>
            <person name="Floudas D."/>
            <person name="Copeland A."/>
            <person name="Barry K.W."/>
            <person name="Cichocki N."/>
            <person name="Veneault-Fourrey C."/>
            <person name="LaButti K."/>
            <person name="Lindquist E.A."/>
            <person name="Lipzen A."/>
            <person name="Lundell T."/>
            <person name="Morin E."/>
            <person name="Murat C."/>
            <person name="Sun H."/>
            <person name="Tunlid A."/>
            <person name="Henrissat B."/>
            <person name="Grigoriev I.V."/>
            <person name="Hibbett D.S."/>
            <person name="Martin F."/>
            <person name="Nordberg H.P."/>
            <person name="Cantor M.N."/>
            <person name="Hua S.X."/>
        </authorList>
    </citation>
    <scope>NUCLEOTIDE SEQUENCE [LARGE SCALE GENOMIC DNA]</scope>
    <source>
        <strain evidence="1 2">Zn</strain>
    </source>
</reference>
<dbReference type="EMBL" id="KN832883">
    <property type="protein sequence ID" value="KIM96793.1"/>
    <property type="molecule type" value="Genomic_DNA"/>
</dbReference>
<protein>
    <submittedName>
        <fullName evidence="1">Uncharacterized protein</fullName>
    </submittedName>
</protein>
<dbReference type="Proteomes" id="UP000054321">
    <property type="component" value="Unassembled WGS sequence"/>
</dbReference>
<sequence>MSNRICELTRTPVFRKILLRLETGLDQDSAEYCTVFRRSALTNRLIRFVVRALSNLINQIHCLEDGNENSRSLEFMDVRWELHLLENRDYATNDRCQSRAQFLGVFT</sequence>
<evidence type="ECO:0000313" key="2">
    <source>
        <dbReference type="Proteomes" id="UP000054321"/>
    </source>
</evidence>
<organism evidence="1 2">
    <name type="scientific">Oidiodendron maius (strain Zn)</name>
    <dbReference type="NCBI Taxonomy" id="913774"/>
    <lineage>
        <taxon>Eukaryota</taxon>
        <taxon>Fungi</taxon>
        <taxon>Dikarya</taxon>
        <taxon>Ascomycota</taxon>
        <taxon>Pezizomycotina</taxon>
        <taxon>Leotiomycetes</taxon>
        <taxon>Leotiomycetes incertae sedis</taxon>
        <taxon>Myxotrichaceae</taxon>
        <taxon>Oidiodendron</taxon>
    </lineage>
</organism>
<evidence type="ECO:0000313" key="1">
    <source>
        <dbReference type="EMBL" id="KIM96793.1"/>
    </source>
</evidence>
<name>A0A0C3CCX4_OIDMZ</name>
<accession>A0A0C3CCX4</accession>
<dbReference type="AlphaFoldDB" id="A0A0C3CCX4"/>
<proteinExistence type="predicted"/>
<dbReference type="InParanoid" id="A0A0C3CCX4"/>
<dbReference type="HOGENOM" id="CLU_2210746_0_0_1"/>
<gene>
    <name evidence="1" type="ORF">OIDMADRAFT_32705</name>
</gene>
<reference evidence="2" key="2">
    <citation type="submission" date="2015-01" db="EMBL/GenBank/DDBJ databases">
        <title>Evolutionary Origins and Diversification of the Mycorrhizal Mutualists.</title>
        <authorList>
            <consortium name="DOE Joint Genome Institute"/>
            <consortium name="Mycorrhizal Genomics Consortium"/>
            <person name="Kohler A."/>
            <person name="Kuo A."/>
            <person name="Nagy L.G."/>
            <person name="Floudas D."/>
            <person name="Copeland A."/>
            <person name="Barry K.W."/>
            <person name="Cichocki N."/>
            <person name="Veneault-Fourrey C."/>
            <person name="LaButti K."/>
            <person name="Lindquist E.A."/>
            <person name="Lipzen A."/>
            <person name="Lundell T."/>
            <person name="Morin E."/>
            <person name="Murat C."/>
            <person name="Riley R."/>
            <person name="Ohm R."/>
            <person name="Sun H."/>
            <person name="Tunlid A."/>
            <person name="Henrissat B."/>
            <person name="Grigoriev I.V."/>
            <person name="Hibbett D.S."/>
            <person name="Martin F."/>
        </authorList>
    </citation>
    <scope>NUCLEOTIDE SEQUENCE [LARGE SCALE GENOMIC DNA]</scope>
    <source>
        <strain evidence="2">Zn</strain>
    </source>
</reference>
<keyword evidence="2" id="KW-1185">Reference proteome</keyword>